<dbReference type="AlphaFoldDB" id="A0A0A6UN52"/>
<dbReference type="GO" id="GO:0022857">
    <property type="term" value="F:transmembrane transporter activity"/>
    <property type="evidence" value="ECO:0007669"/>
    <property type="project" value="InterPro"/>
</dbReference>
<feature type="transmembrane region" description="Helical" evidence="6">
    <location>
        <begin position="316"/>
        <end position="338"/>
    </location>
</feature>
<keyword evidence="2" id="KW-1003">Cell membrane</keyword>
<keyword evidence="3 6" id="KW-0812">Transmembrane</keyword>
<evidence type="ECO:0000256" key="4">
    <source>
        <dbReference type="ARBA" id="ARBA00022989"/>
    </source>
</evidence>
<dbReference type="Proteomes" id="UP000054537">
    <property type="component" value="Unassembled WGS sequence"/>
</dbReference>
<comment type="subcellular location">
    <subcellularLocation>
        <location evidence="1">Cell membrane</location>
        <topology evidence="1">Multi-pass membrane protein</topology>
    </subcellularLocation>
</comment>
<dbReference type="PROSITE" id="PS50850">
    <property type="entry name" value="MFS"/>
    <property type="match status" value="1"/>
</dbReference>
<dbReference type="RefSeq" id="WP_043525080.1">
    <property type="nucleotide sequence ID" value="NZ_BAABKU010000019.1"/>
</dbReference>
<dbReference type="InterPro" id="IPR036259">
    <property type="entry name" value="MFS_trans_sf"/>
</dbReference>
<protein>
    <recommendedName>
        <fullName evidence="7">Major facilitator superfamily (MFS) profile domain-containing protein</fullName>
    </recommendedName>
</protein>
<feature type="transmembrane region" description="Helical" evidence="6">
    <location>
        <begin position="51"/>
        <end position="71"/>
    </location>
</feature>
<feature type="transmembrane region" description="Helical" evidence="6">
    <location>
        <begin position="83"/>
        <end position="103"/>
    </location>
</feature>
<dbReference type="InterPro" id="IPR020846">
    <property type="entry name" value="MFS_dom"/>
</dbReference>
<dbReference type="EMBL" id="JRTT01000015">
    <property type="protein sequence ID" value="KHD76821.1"/>
    <property type="molecule type" value="Genomic_DNA"/>
</dbReference>
<dbReference type="CDD" id="cd06173">
    <property type="entry name" value="MFS_MefA_like"/>
    <property type="match status" value="1"/>
</dbReference>
<dbReference type="Gene3D" id="1.20.1250.20">
    <property type="entry name" value="MFS general substrate transporter like domains"/>
    <property type="match status" value="2"/>
</dbReference>
<dbReference type="InterPro" id="IPR011701">
    <property type="entry name" value="MFS"/>
</dbReference>
<dbReference type="Pfam" id="PF07690">
    <property type="entry name" value="MFS_1"/>
    <property type="match status" value="2"/>
</dbReference>
<dbReference type="PANTHER" id="PTHR23513">
    <property type="entry name" value="INTEGRAL MEMBRANE EFFLUX PROTEIN-RELATED"/>
    <property type="match status" value="1"/>
</dbReference>
<keyword evidence="5 6" id="KW-0472">Membrane</keyword>
<evidence type="ECO:0000256" key="5">
    <source>
        <dbReference type="ARBA" id="ARBA00023136"/>
    </source>
</evidence>
<dbReference type="eggNOG" id="COG2814">
    <property type="taxonomic scope" value="Bacteria"/>
</dbReference>
<proteinExistence type="predicted"/>
<evidence type="ECO:0000256" key="2">
    <source>
        <dbReference type="ARBA" id="ARBA00022475"/>
    </source>
</evidence>
<name>A0A0A6UN52_ACTUT</name>
<comment type="caution">
    <text evidence="8">The sequence shown here is derived from an EMBL/GenBank/DDBJ whole genome shotgun (WGS) entry which is preliminary data.</text>
</comment>
<evidence type="ECO:0000256" key="1">
    <source>
        <dbReference type="ARBA" id="ARBA00004651"/>
    </source>
</evidence>
<reference evidence="8 9" key="1">
    <citation type="submission" date="2014-10" db="EMBL/GenBank/DDBJ databases">
        <title>Draft genome sequence of Actinoplanes utahensis NRRL 12052.</title>
        <authorList>
            <person name="Velasco-Bucheli B."/>
            <person name="del Cerro C."/>
            <person name="Hormigo D."/>
            <person name="Garcia J.L."/>
            <person name="Acebal C."/>
            <person name="Arroyo M."/>
            <person name="de la Mata I."/>
        </authorList>
    </citation>
    <scope>NUCLEOTIDE SEQUENCE [LARGE SCALE GENOMIC DNA]</scope>
    <source>
        <strain evidence="8 9">NRRL 12052</strain>
    </source>
</reference>
<feature type="transmembrane region" description="Helical" evidence="6">
    <location>
        <begin position="261"/>
        <end position="283"/>
    </location>
</feature>
<feature type="transmembrane region" description="Helical" evidence="6">
    <location>
        <begin position="292"/>
        <end position="310"/>
    </location>
</feature>
<feature type="transmembrane region" description="Helical" evidence="6">
    <location>
        <begin position="229"/>
        <end position="249"/>
    </location>
</feature>
<dbReference type="OrthoDB" id="4544213at2"/>
<evidence type="ECO:0000256" key="6">
    <source>
        <dbReference type="SAM" id="Phobius"/>
    </source>
</evidence>
<gene>
    <name evidence="8" type="ORF">MB27_14860</name>
</gene>
<feature type="domain" description="Major facilitator superfamily (MFS) profile" evidence="7">
    <location>
        <begin position="226"/>
        <end position="415"/>
    </location>
</feature>
<accession>A0A0A6UN52</accession>
<evidence type="ECO:0000313" key="8">
    <source>
        <dbReference type="EMBL" id="KHD76821.1"/>
    </source>
</evidence>
<dbReference type="GO" id="GO:0005886">
    <property type="term" value="C:plasma membrane"/>
    <property type="evidence" value="ECO:0007669"/>
    <property type="project" value="UniProtKB-SubCell"/>
</dbReference>
<dbReference type="PANTHER" id="PTHR23513:SF6">
    <property type="entry name" value="MAJOR FACILITATOR SUPERFAMILY ASSOCIATED DOMAIN-CONTAINING PROTEIN"/>
    <property type="match status" value="1"/>
</dbReference>
<feature type="transmembrane region" description="Helical" evidence="6">
    <location>
        <begin position="350"/>
        <end position="369"/>
    </location>
</feature>
<evidence type="ECO:0000313" key="9">
    <source>
        <dbReference type="Proteomes" id="UP000054537"/>
    </source>
</evidence>
<feature type="transmembrane region" description="Helical" evidence="6">
    <location>
        <begin position="20"/>
        <end position="45"/>
    </location>
</feature>
<keyword evidence="9" id="KW-1185">Reference proteome</keyword>
<dbReference type="STRING" id="1869.MB27_14860"/>
<organism evidence="8 9">
    <name type="scientific">Actinoplanes utahensis</name>
    <dbReference type="NCBI Taxonomy" id="1869"/>
    <lineage>
        <taxon>Bacteria</taxon>
        <taxon>Bacillati</taxon>
        <taxon>Actinomycetota</taxon>
        <taxon>Actinomycetes</taxon>
        <taxon>Micromonosporales</taxon>
        <taxon>Micromonosporaceae</taxon>
        <taxon>Actinoplanes</taxon>
    </lineage>
</organism>
<feature type="transmembrane region" description="Helical" evidence="6">
    <location>
        <begin position="381"/>
        <end position="402"/>
    </location>
</feature>
<feature type="transmembrane region" description="Helical" evidence="6">
    <location>
        <begin position="174"/>
        <end position="194"/>
    </location>
</feature>
<keyword evidence="4 6" id="KW-1133">Transmembrane helix</keyword>
<dbReference type="SUPFAM" id="SSF103473">
    <property type="entry name" value="MFS general substrate transporter"/>
    <property type="match status" value="1"/>
</dbReference>
<evidence type="ECO:0000259" key="7">
    <source>
        <dbReference type="PROSITE" id="PS50850"/>
    </source>
</evidence>
<evidence type="ECO:0000256" key="3">
    <source>
        <dbReference type="ARBA" id="ARBA00022692"/>
    </source>
</evidence>
<sequence length="415" mass="43972">MTNTADRVSVPLRSNRDFGLLWVSAAFSFLGTRATALVYPMLVLWNGGSTTLAGLAGFAALLPQLVIQLPAGAYVDRWDRRRLMLVCEWGSLLALGSLAAAVLTDRLWLPHLFAVAFIEGSLMVFYQLAERAAVPQLVAPDQLGAAYSQNEARTRGAALLGQPIGTSLFALGNALPLVFGAAVRLVSIGTLWGIRTRFQEKRRDAPAPDVRAEISAGLSWVWRQRFLRAVMLVMALTNMLFQMLTFAMLPLFHDEGRSEALVGVVLACSSLGGLIGALTAAAWMRRWSLRRILLAGTGVWAVVTTAIAFAPDVVSMGVLFAASGYVGGVFNVPAIVYVMRITPPDMQGRVGSVASMVAFGGMAFGWAAAGPLLTVVAPRTGIAVIGATLALVALAAAISPAIRRAHGTAETKPLG</sequence>